<dbReference type="Proteomes" id="UP001589867">
    <property type="component" value="Unassembled WGS sequence"/>
</dbReference>
<comment type="caution">
    <text evidence="2">The sequence shown here is derived from an EMBL/GenBank/DDBJ whole genome shotgun (WGS) entry which is preliminary data.</text>
</comment>
<feature type="region of interest" description="Disordered" evidence="1">
    <location>
        <begin position="205"/>
        <end position="253"/>
    </location>
</feature>
<feature type="compositionally biased region" description="Low complexity" evidence="1">
    <location>
        <begin position="209"/>
        <end position="224"/>
    </location>
</feature>
<accession>A0ABV6M8S1</accession>
<dbReference type="Pfam" id="PF12502">
    <property type="entry name" value="DUF3710"/>
    <property type="match status" value="1"/>
</dbReference>
<proteinExistence type="predicted"/>
<keyword evidence="3" id="KW-1185">Reference proteome</keyword>
<dbReference type="InterPro" id="IPR022183">
    <property type="entry name" value="DUF3710"/>
</dbReference>
<evidence type="ECO:0000256" key="1">
    <source>
        <dbReference type="SAM" id="MobiDB-lite"/>
    </source>
</evidence>
<feature type="region of interest" description="Disordered" evidence="1">
    <location>
        <begin position="1"/>
        <end position="44"/>
    </location>
</feature>
<protein>
    <submittedName>
        <fullName evidence="2">DUF3710 domain-containing protein</fullName>
    </submittedName>
</protein>
<feature type="compositionally biased region" description="Basic residues" evidence="1">
    <location>
        <begin position="243"/>
        <end position="253"/>
    </location>
</feature>
<evidence type="ECO:0000313" key="2">
    <source>
        <dbReference type="EMBL" id="MFC0531111.1"/>
    </source>
</evidence>
<name>A0ABV6M8S1_9ACTN</name>
<dbReference type="EMBL" id="JBHLUH010000056">
    <property type="protein sequence ID" value="MFC0531111.1"/>
    <property type="molecule type" value="Genomic_DNA"/>
</dbReference>
<gene>
    <name evidence="2" type="ORF">ACFFIA_26065</name>
</gene>
<organism evidence="2 3">
    <name type="scientific">Phytohabitans kaempferiae</name>
    <dbReference type="NCBI Taxonomy" id="1620943"/>
    <lineage>
        <taxon>Bacteria</taxon>
        <taxon>Bacillati</taxon>
        <taxon>Actinomycetota</taxon>
        <taxon>Actinomycetes</taxon>
        <taxon>Micromonosporales</taxon>
        <taxon>Micromonosporaceae</taxon>
    </lineage>
</organism>
<evidence type="ECO:0000313" key="3">
    <source>
        <dbReference type="Proteomes" id="UP001589867"/>
    </source>
</evidence>
<sequence>MMFSRRREGGRHARDNSQRRARVDPQADVPAEPESAAPSVGPYDVADAPAGVQRLDLGSLRIPAVDGVEVRVQANPDGVVQQVVLVHGENALQLGVFAAPRSEGIWDEVRAEIRKSLFDDGVAAEETEGEYGTELRARVRTPEGLTDLRFVGIDGPRWMVRGVFQGGAAADPSGAGPLIDCLHGLVVDRGQEAKPVREALPLRLPKELAAQAQAQGEATAQQEAPPSPPQPPVNGAGPEQPSRRRPSPRPRRT</sequence>
<dbReference type="RefSeq" id="WP_377254962.1">
    <property type="nucleotide sequence ID" value="NZ_JBHLUH010000056.1"/>
</dbReference>
<feature type="compositionally biased region" description="Basic and acidic residues" evidence="1">
    <location>
        <begin position="1"/>
        <end position="25"/>
    </location>
</feature>
<reference evidence="2 3" key="1">
    <citation type="submission" date="2024-09" db="EMBL/GenBank/DDBJ databases">
        <authorList>
            <person name="Sun Q."/>
            <person name="Mori K."/>
        </authorList>
    </citation>
    <scope>NUCLEOTIDE SEQUENCE [LARGE SCALE GENOMIC DNA]</scope>
    <source>
        <strain evidence="2 3">TBRC 3947</strain>
    </source>
</reference>